<sequence length="194" mass="21491">MSQPSLPVLRILSGACKGLALHMPSRQTTRPTKAVVRASLLNVLRPIIATSAFVEVFGGSGSVGLEALSCGAQEALFFEQDREVFTLLQENIRLFQKRLKQPLKAQAIQGDSLKLLPQYLHSLSAAQIILYLDPPFNMPLQACFVCLENVQIPPSSVIIFEHQSQEIMPRNLVSFSIIKQSKFGRTSLSYYSKS</sequence>
<dbReference type="OrthoDB" id="9803017at2"/>
<dbReference type="eggNOG" id="COG0742">
    <property type="taxonomic scope" value="Bacteria"/>
</dbReference>
<keyword evidence="4" id="KW-1185">Reference proteome</keyword>
<name>E7AAG4_HELFC</name>
<dbReference type="PANTHER" id="PTHR43542:SF1">
    <property type="entry name" value="METHYLTRANSFERASE"/>
    <property type="match status" value="1"/>
</dbReference>
<dbReference type="RefSeq" id="WP_013469055.1">
    <property type="nucleotide sequence ID" value="NC_014810.2"/>
</dbReference>
<dbReference type="GeneID" id="36133681"/>
<reference evidence="3 4" key="1">
    <citation type="journal article" date="2011" name="Genome Biol. Evol.">
        <title>Comparative whole genome sequence analysis of the carcinogenic bacterial model pathogen Helicobacter felis.</title>
        <authorList>
            <person name="Arnold I.C."/>
            <person name="Zigova Z."/>
            <person name="Holden M."/>
            <person name="Lawley T.D."/>
            <person name="Rad R."/>
            <person name="Dougan G."/>
            <person name="Falkow S."/>
            <person name="Bentley S.D."/>
            <person name="Muller A."/>
        </authorList>
    </citation>
    <scope>NUCLEOTIDE SEQUENCE [LARGE SCALE GENOMIC DNA]</scope>
    <source>
        <strain evidence="4">ATCC 49179 / CCUG 28539 / NCTC 12436 / CS1</strain>
    </source>
</reference>
<dbReference type="AlphaFoldDB" id="E7AAG4"/>
<gene>
    <name evidence="3" type="ordered locus">Hfelis_06020</name>
</gene>
<keyword evidence="2" id="KW-0808">Transferase</keyword>
<dbReference type="Gene3D" id="3.40.50.150">
    <property type="entry name" value="Vaccinia Virus protein VP39"/>
    <property type="match status" value="1"/>
</dbReference>
<proteinExistence type="predicted"/>
<dbReference type="PANTHER" id="PTHR43542">
    <property type="entry name" value="METHYLTRANSFERASE"/>
    <property type="match status" value="1"/>
</dbReference>
<protein>
    <submittedName>
        <fullName evidence="3">N-6 adenine methyltransferase</fullName>
    </submittedName>
</protein>
<dbReference type="STRING" id="936155.HFELIS_06020"/>
<dbReference type="GO" id="GO:0008168">
    <property type="term" value="F:methyltransferase activity"/>
    <property type="evidence" value="ECO:0007669"/>
    <property type="project" value="UniProtKB-KW"/>
</dbReference>
<dbReference type="Proteomes" id="UP000007934">
    <property type="component" value="Chromosome"/>
</dbReference>
<dbReference type="HOGENOM" id="CLU_075826_0_1_7"/>
<dbReference type="InterPro" id="IPR004398">
    <property type="entry name" value="RNA_MeTrfase_RsmD"/>
</dbReference>
<dbReference type="EMBL" id="FQ670179">
    <property type="protein sequence ID" value="CBY82686.1"/>
    <property type="molecule type" value="Genomic_DNA"/>
</dbReference>
<dbReference type="SUPFAM" id="SSF53335">
    <property type="entry name" value="S-adenosyl-L-methionine-dependent methyltransferases"/>
    <property type="match status" value="1"/>
</dbReference>
<dbReference type="GO" id="GO:0031167">
    <property type="term" value="P:rRNA methylation"/>
    <property type="evidence" value="ECO:0007669"/>
    <property type="project" value="InterPro"/>
</dbReference>
<evidence type="ECO:0000313" key="3">
    <source>
        <dbReference type="EMBL" id="CBY82686.1"/>
    </source>
</evidence>
<dbReference type="PIRSF" id="PIRSF004553">
    <property type="entry name" value="CHP00095"/>
    <property type="match status" value="1"/>
</dbReference>
<evidence type="ECO:0000256" key="1">
    <source>
        <dbReference type="ARBA" id="ARBA00022603"/>
    </source>
</evidence>
<dbReference type="InterPro" id="IPR029063">
    <property type="entry name" value="SAM-dependent_MTases_sf"/>
</dbReference>
<keyword evidence="1 3" id="KW-0489">Methyltransferase</keyword>
<dbReference type="Pfam" id="PF03602">
    <property type="entry name" value="Cons_hypoth95"/>
    <property type="match status" value="1"/>
</dbReference>
<dbReference type="KEGG" id="hfe:HFELIS_06020"/>
<organism evidence="3 4">
    <name type="scientific">Helicobacter felis (strain ATCC 49179 / CCUG 28539 / NCTC 12436 / CS1)</name>
    <dbReference type="NCBI Taxonomy" id="936155"/>
    <lineage>
        <taxon>Bacteria</taxon>
        <taxon>Pseudomonadati</taxon>
        <taxon>Campylobacterota</taxon>
        <taxon>Epsilonproteobacteria</taxon>
        <taxon>Campylobacterales</taxon>
        <taxon>Helicobacteraceae</taxon>
        <taxon>Helicobacter</taxon>
    </lineage>
</organism>
<accession>E7AAG4</accession>
<dbReference type="NCBIfam" id="TIGR00095">
    <property type="entry name" value="16S rRNA (guanine(966)-N(2))-methyltransferase RsmD"/>
    <property type="match status" value="1"/>
</dbReference>
<evidence type="ECO:0000313" key="4">
    <source>
        <dbReference type="Proteomes" id="UP000007934"/>
    </source>
</evidence>
<evidence type="ECO:0000256" key="2">
    <source>
        <dbReference type="ARBA" id="ARBA00022679"/>
    </source>
</evidence>